<gene>
    <name evidence="2" type="ORF">DILT_LOCUS4102</name>
</gene>
<evidence type="ECO:0000256" key="1">
    <source>
        <dbReference type="SAM" id="MobiDB-lite"/>
    </source>
</evidence>
<feature type="region of interest" description="Disordered" evidence="1">
    <location>
        <begin position="22"/>
        <end position="43"/>
    </location>
</feature>
<keyword evidence="3" id="KW-1185">Reference proteome</keyword>
<feature type="compositionally biased region" description="Basic and acidic residues" evidence="1">
    <location>
        <begin position="222"/>
        <end position="232"/>
    </location>
</feature>
<accession>A0A3P6VC45</accession>
<dbReference type="OrthoDB" id="6276657at2759"/>
<dbReference type="AlphaFoldDB" id="A0A3P6VC45"/>
<evidence type="ECO:0000313" key="2">
    <source>
        <dbReference type="EMBL" id="VDK87891.1"/>
    </source>
</evidence>
<reference evidence="2 3" key="1">
    <citation type="submission" date="2018-11" db="EMBL/GenBank/DDBJ databases">
        <authorList>
            <consortium name="Pathogen Informatics"/>
        </authorList>
    </citation>
    <scope>NUCLEOTIDE SEQUENCE [LARGE SCALE GENOMIC DNA]</scope>
</reference>
<proteinExistence type="predicted"/>
<evidence type="ECO:0000313" key="3">
    <source>
        <dbReference type="Proteomes" id="UP000281553"/>
    </source>
</evidence>
<protein>
    <submittedName>
        <fullName evidence="2">Uncharacterized protein</fullName>
    </submittedName>
</protein>
<sequence length="260" mass="29486">MTRSLEHLESLSVSLLQQRKSLLQRKKSKESDLIPPRSPDQDAEDYARALAALRRQHEEEIKAIWDNVQANWVPKEEFETFAAETEQQIHTLHQHLKRICADAQENGGGGGVLPAEDAAPGNQYQGNPSLFILLRQLEKANEAFTSLLRSETFREEFEPTGSGRPTRQMAEGMTKALAHLTSAAEYLRARLYGKDFEGIEEDEKELPSNYDGDDDINGNKGDNAHPEWEPRHPTPLPYPVILRPPRGQYLAFNEEEESEI</sequence>
<feature type="region of interest" description="Disordered" evidence="1">
    <location>
        <begin position="202"/>
        <end position="244"/>
    </location>
</feature>
<dbReference type="Proteomes" id="UP000281553">
    <property type="component" value="Unassembled WGS sequence"/>
</dbReference>
<organism evidence="2 3">
    <name type="scientific">Dibothriocephalus latus</name>
    <name type="common">Fish tapeworm</name>
    <name type="synonym">Diphyllobothrium latum</name>
    <dbReference type="NCBI Taxonomy" id="60516"/>
    <lineage>
        <taxon>Eukaryota</taxon>
        <taxon>Metazoa</taxon>
        <taxon>Spiralia</taxon>
        <taxon>Lophotrochozoa</taxon>
        <taxon>Platyhelminthes</taxon>
        <taxon>Cestoda</taxon>
        <taxon>Eucestoda</taxon>
        <taxon>Diphyllobothriidea</taxon>
        <taxon>Diphyllobothriidae</taxon>
        <taxon>Dibothriocephalus</taxon>
    </lineage>
</organism>
<dbReference type="EMBL" id="UYRU01044844">
    <property type="protein sequence ID" value="VDK87891.1"/>
    <property type="molecule type" value="Genomic_DNA"/>
</dbReference>
<name>A0A3P6VC45_DIBLA</name>